<organism evidence="10">
    <name type="scientific">Blastocystis hominis</name>
    <dbReference type="NCBI Taxonomy" id="12968"/>
    <lineage>
        <taxon>Eukaryota</taxon>
        <taxon>Sar</taxon>
        <taxon>Stramenopiles</taxon>
        <taxon>Bigyra</taxon>
        <taxon>Opalozoa</taxon>
        <taxon>Opalinata</taxon>
        <taxon>Blastocystidae</taxon>
        <taxon>Blastocystis</taxon>
    </lineage>
</organism>
<keyword evidence="3" id="KW-0001">2Fe-2S</keyword>
<dbReference type="InterPro" id="IPR036010">
    <property type="entry name" value="2Fe-2S_ferredoxin-like_sf"/>
</dbReference>
<evidence type="ECO:0000256" key="1">
    <source>
        <dbReference type="ARBA" id="ARBA00010914"/>
    </source>
</evidence>
<name>D8MB79_BLAHO</name>
<dbReference type="InterPro" id="IPR001055">
    <property type="entry name" value="Adrenodoxin-like"/>
</dbReference>
<keyword evidence="6" id="KW-0408">Iron</keyword>
<keyword evidence="2" id="KW-0813">Transport</keyword>
<dbReference type="AlphaFoldDB" id="D8MB79"/>
<dbReference type="GO" id="GO:0046872">
    <property type="term" value="F:metal ion binding"/>
    <property type="evidence" value="ECO:0007669"/>
    <property type="project" value="UniProtKB-KW"/>
</dbReference>
<keyword evidence="4" id="KW-0479">Metal-binding</keyword>
<comment type="cofactor">
    <cofactor evidence="8">
        <name>[2Fe-2S] cluster</name>
        <dbReference type="ChEBI" id="CHEBI:190135"/>
    </cofactor>
</comment>
<dbReference type="SUPFAM" id="SSF54292">
    <property type="entry name" value="2Fe-2S ferredoxin-like"/>
    <property type="match status" value="1"/>
</dbReference>
<dbReference type="PROSITE" id="PS51085">
    <property type="entry name" value="2FE2S_FER_2"/>
    <property type="match status" value="1"/>
</dbReference>
<evidence type="ECO:0000256" key="7">
    <source>
        <dbReference type="ARBA" id="ARBA00023014"/>
    </source>
</evidence>
<proteinExistence type="inferred from homology"/>
<evidence type="ECO:0000313" key="10">
    <source>
        <dbReference type="EMBL" id="CBK25318.2"/>
    </source>
</evidence>
<dbReference type="PRINTS" id="PR00355">
    <property type="entry name" value="ADRENODOXIN"/>
</dbReference>
<evidence type="ECO:0000313" key="11">
    <source>
        <dbReference type="Proteomes" id="UP000008312"/>
    </source>
</evidence>
<keyword evidence="11" id="KW-1185">Reference proteome</keyword>
<dbReference type="GO" id="GO:0009055">
    <property type="term" value="F:electron transfer activity"/>
    <property type="evidence" value="ECO:0007669"/>
    <property type="project" value="TreeGrafter"/>
</dbReference>
<dbReference type="PANTHER" id="PTHR23426">
    <property type="entry name" value="FERREDOXIN/ADRENODOXIN"/>
    <property type="match status" value="1"/>
</dbReference>
<sequence length="153" mass="16797">MLALCPLTALARGVVSRGFVTIHFHTPNGETKTVKAEPGENLLRVAQHNDIPLEGACECGLACATCHVILDKKHYDAIPEPTEEEEDCLDNASGITETSRLSCQIKVNEDMDGMEVTVPKITRNFYVDGHVPKPHSFVFLKHNSYSFSSSPSQ</sequence>
<dbReference type="GeneID" id="24923031"/>
<dbReference type="EMBL" id="FN668690">
    <property type="protein sequence ID" value="CBK25318.2"/>
    <property type="molecule type" value="Genomic_DNA"/>
</dbReference>
<dbReference type="InterPro" id="IPR012675">
    <property type="entry name" value="Beta-grasp_dom_sf"/>
</dbReference>
<evidence type="ECO:0000256" key="5">
    <source>
        <dbReference type="ARBA" id="ARBA00022982"/>
    </source>
</evidence>
<dbReference type="Proteomes" id="UP000008312">
    <property type="component" value="Unassembled WGS sequence"/>
</dbReference>
<evidence type="ECO:0000256" key="8">
    <source>
        <dbReference type="ARBA" id="ARBA00034078"/>
    </source>
</evidence>
<evidence type="ECO:0000256" key="3">
    <source>
        <dbReference type="ARBA" id="ARBA00022714"/>
    </source>
</evidence>
<dbReference type="FunCoup" id="D8MB79">
    <property type="interactions" value="130"/>
</dbReference>
<accession>D8MB79</accession>
<feature type="domain" description="2Fe-2S ferredoxin-type" evidence="9">
    <location>
        <begin position="20"/>
        <end position="122"/>
    </location>
</feature>
<dbReference type="RefSeq" id="XP_012899366.1">
    <property type="nucleotide sequence ID" value="XM_013043912.1"/>
</dbReference>
<dbReference type="Pfam" id="PF00111">
    <property type="entry name" value="Fer2"/>
    <property type="match status" value="1"/>
</dbReference>
<keyword evidence="5" id="KW-0249">Electron transport</keyword>
<dbReference type="OMA" id="VVMGYEG"/>
<reference evidence="10" key="1">
    <citation type="submission" date="2010-02" db="EMBL/GenBank/DDBJ databases">
        <title>Sequencing and annotation of the Blastocystis hominis genome.</title>
        <authorList>
            <person name="Wincker P."/>
        </authorList>
    </citation>
    <scope>NUCLEOTIDE SEQUENCE</scope>
    <source>
        <strain evidence="10">Singapore isolate B</strain>
    </source>
</reference>
<dbReference type="InterPro" id="IPR001041">
    <property type="entry name" value="2Fe-2S_ferredoxin-type"/>
</dbReference>
<dbReference type="OrthoDB" id="268593at2759"/>
<comment type="similarity">
    <text evidence="1">Belongs to the adrenodoxin/putidaredoxin family.</text>
</comment>
<evidence type="ECO:0000256" key="4">
    <source>
        <dbReference type="ARBA" id="ARBA00022723"/>
    </source>
</evidence>
<dbReference type="InParanoid" id="D8MB79"/>
<gene>
    <name evidence="10" type="ORF">GSBLH_T00006907001</name>
</gene>
<dbReference type="PANTHER" id="PTHR23426:SF72">
    <property type="entry name" value="2FE-2S FERREDOXIN-TYPE DOMAIN-CONTAINING PROTEIN"/>
    <property type="match status" value="1"/>
</dbReference>
<evidence type="ECO:0000259" key="9">
    <source>
        <dbReference type="PROSITE" id="PS51085"/>
    </source>
</evidence>
<dbReference type="GO" id="GO:0051537">
    <property type="term" value="F:2 iron, 2 sulfur cluster binding"/>
    <property type="evidence" value="ECO:0007669"/>
    <property type="project" value="UniProtKB-KW"/>
</dbReference>
<dbReference type="CDD" id="cd00207">
    <property type="entry name" value="fer2"/>
    <property type="match status" value="1"/>
</dbReference>
<dbReference type="GO" id="GO:0005739">
    <property type="term" value="C:mitochondrion"/>
    <property type="evidence" value="ECO:0007669"/>
    <property type="project" value="TreeGrafter"/>
</dbReference>
<dbReference type="Gene3D" id="3.10.20.30">
    <property type="match status" value="1"/>
</dbReference>
<dbReference type="GO" id="GO:0140647">
    <property type="term" value="P:P450-containing electron transport chain"/>
    <property type="evidence" value="ECO:0007669"/>
    <property type="project" value="InterPro"/>
</dbReference>
<protein>
    <submittedName>
        <fullName evidence="10">Ferredoxin</fullName>
    </submittedName>
</protein>
<evidence type="ECO:0000256" key="2">
    <source>
        <dbReference type="ARBA" id="ARBA00022448"/>
    </source>
</evidence>
<evidence type="ECO:0000256" key="6">
    <source>
        <dbReference type="ARBA" id="ARBA00023004"/>
    </source>
</evidence>
<keyword evidence="7" id="KW-0411">Iron-sulfur</keyword>